<dbReference type="Pfam" id="PF23003">
    <property type="entry name" value="Fn1_2"/>
    <property type="match status" value="1"/>
</dbReference>
<comment type="caution">
    <text evidence="3">The sequence shown here is derived from an EMBL/GenBank/DDBJ whole genome shotgun (WGS) entry which is preliminary data.</text>
</comment>
<feature type="domain" description="Abnormal cell migration protein 18-like fibronectin type I" evidence="2">
    <location>
        <begin position="24"/>
        <end position="90"/>
    </location>
</feature>
<dbReference type="EMBL" id="WIXE01020176">
    <property type="protein sequence ID" value="KAK5969407.1"/>
    <property type="molecule type" value="Genomic_DNA"/>
</dbReference>
<gene>
    <name evidence="3" type="ORF">GCK32_001809</name>
</gene>
<evidence type="ECO:0000256" key="1">
    <source>
        <dbReference type="SAM" id="SignalP"/>
    </source>
</evidence>
<evidence type="ECO:0000259" key="2">
    <source>
        <dbReference type="Pfam" id="PF23003"/>
    </source>
</evidence>
<name>A0AAN8IHC8_TRICO</name>
<protein>
    <recommendedName>
        <fullName evidence="2">Abnormal cell migration protein 18-like fibronectin type I domain-containing protein</fullName>
    </recommendedName>
</protein>
<organism evidence="3 4">
    <name type="scientific">Trichostrongylus colubriformis</name>
    <name type="common">Black scour worm</name>
    <dbReference type="NCBI Taxonomy" id="6319"/>
    <lineage>
        <taxon>Eukaryota</taxon>
        <taxon>Metazoa</taxon>
        <taxon>Ecdysozoa</taxon>
        <taxon>Nematoda</taxon>
        <taxon>Chromadorea</taxon>
        <taxon>Rhabditida</taxon>
        <taxon>Rhabditina</taxon>
        <taxon>Rhabditomorpha</taxon>
        <taxon>Strongyloidea</taxon>
        <taxon>Trichostrongylidae</taxon>
        <taxon>Trichostrongylus</taxon>
    </lineage>
</organism>
<evidence type="ECO:0000313" key="4">
    <source>
        <dbReference type="Proteomes" id="UP001331761"/>
    </source>
</evidence>
<feature type="chain" id="PRO_5042980025" description="Abnormal cell migration protein 18-like fibronectin type I domain-containing protein" evidence="1">
    <location>
        <begin position="18"/>
        <end position="114"/>
    </location>
</feature>
<reference evidence="3 4" key="1">
    <citation type="submission" date="2019-10" db="EMBL/GenBank/DDBJ databases">
        <title>Assembly and Annotation for the nematode Trichostrongylus colubriformis.</title>
        <authorList>
            <person name="Martin J."/>
        </authorList>
    </citation>
    <scope>NUCLEOTIDE SEQUENCE [LARGE SCALE GENOMIC DNA]</scope>
    <source>
        <strain evidence="3">G859</strain>
        <tissue evidence="3">Whole worm</tissue>
    </source>
</reference>
<dbReference type="Proteomes" id="UP001331761">
    <property type="component" value="Unassembled WGS sequence"/>
</dbReference>
<sequence length="114" mass="13275">MILKLLILSVCLPAVWPAKPRMYCTYKGEKHKKDEIWVMSKHWKFQCKIEGSLRRSMIIACIVPNTNIEIPVGEEKRVERLLWKCKKMGSQGLVVYMTSEFHPEADCAEQHKKG</sequence>
<keyword evidence="1" id="KW-0732">Signal</keyword>
<accession>A0AAN8IHC8</accession>
<dbReference type="AlphaFoldDB" id="A0AAN8IHC8"/>
<keyword evidence="4" id="KW-1185">Reference proteome</keyword>
<evidence type="ECO:0000313" key="3">
    <source>
        <dbReference type="EMBL" id="KAK5969407.1"/>
    </source>
</evidence>
<dbReference type="InterPro" id="IPR055119">
    <property type="entry name" value="Mig18_Fn1"/>
</dbReference>
<proteinExistence type="predicted"/>
<feature type="signal peptide" evidence="1">
    <location>
        <begin position="1"/>
        <end position="17"/>
    </location>
</feature>